<gene>
    <name evidence="2" type="ORF">SAMN04489765_1817</name>
</gene>
<evidence type="ECO:0000256" key="1">
    <source>
        <dbReference type="SAM" id="SignalP"/>
    </source>
</evidence>
<name>A0A1H1DQG8_9ACTN</name>
<organism evidence="2 3">
    <name type="scientific">Tsukamurella pulmonis</name>
    <dbReference type="NCBI Taxonomy" id="47312"/>
    <lineage>
        <taxon>Bacteria</taxon>
        <taxon>Bacillati</taxon>
        <taxon>Actinomycetota</taxon>
        <taxon>Actinomycetes</taxon>
        <taxon>Mycobacteriales</taxon>
        <taxon>Tsukamurellaceae</taxon>
        <taxon>Tsukamurella</taxon>
    </lineage>
</organism>
<evidence type="ECO:0000313" key="2">
    <source>
        <dbReference type="EMBL" id="SDQ78106.1"/>
    </source>
</evidence>
<dbReference type="AlphaFoldDB" id="A0A1H1DQG8"/>
<dbReference type="STRING" id="47312.SAMN04489765_1817"/>
<accession>A0A1H1DQG8</accession>
<keyword evidence="3" id="KW-1185">Reference proteome</keyword>
<reference evidence="3" key="1">
    <citation type="submission" date="2016-10" db="EMBL/GenBank/DDBJ databases">
        <authorList>
            <person name="Varghese N."/>
            <person name="Submissions S."/>
        </authorList>
    </citation>
    <scope>NUCLEOTIDE SEQUENCE [LARGE SCALE GENOMIC DNA]</scope>
    <source>
        <strain evidence="3">DSM 44142</strain>
    </source>
</reference>
<evidence type="ECO:0008006" key="4">
    <source>
        <dbReference type="Google" id="ProtNLM"/>
    </source>
</evidence>
<dbReference type="Proteomes" id="UP000183053">
    <property type="component" value="Unassembled WGS sequence"/>
</dbReference>
<feature type="chain" id="PRO_5010168931" description="Secreted protein" evidence="1">
    <location>
        <begin position="30"/>
        <end position="136"/>
    </location>
</feature>
<feature type="signal peptide" evidence="1">
    <location>
        <begin position="1"/>
        <end position="29"/>
    </location>
</feature>
<dbReference type="RefSeq" id="WP_068565870.1">
    <property type="nucleotide sequence ID" value="NZ_FNLF01000002.1"/>
</dbReference>
<sequence length="136" mass="13742">MKIRAIIAAGVFAGAFTAPVLVGAGTATAAPCVGENGREMVGVPTMTSDGTQVVKEDSCRVQETIKGLGDGADWVGKAGDEGAVAPKPAGFVFKVGGQLIKAGGNFDKRQLESCAQPGKGVTYRLTNGLVTSCSPQ</sequence>
<proteinExistence type="predicted"/>
<protein>
    <recommendedName>
        <fullName evidence="4">Secreted protein</fullName>
    </recommendedName>
</protein>
<evidence type="ECO:0000313" key="3">
    <source>
        <dbReference type="Proteomes" id="UP000183053"/>
    </source>
</evidence>
<dbReference type="EMBL" id="FNLF01000002">
    <property type="protein sequence ID" value="SDQ78106.1"/>
    <property type="molecule type" value="Genomic_DNA"/>
</dbReference>
<keyword evidence="1" id="KW-0732">Signal</keyword>